<sequence length="52" mass="5921">MVVRPKTKKDKPAAIELEPDAWPRFEQFIKQVAKAGPQHRPAAKAKTRKTKP</sequence>
<keyword evidence="3" id="KW-1185">Reference proteome</keyword>
<reference evidence="2 3" key="1">
    <citation type="submission" date="2019-08" db="EMBL/GenBank/DDBJ databases">
        <title>Hyperibacter terrae gen. nov., sp. nov. and Hyperibacter viscosus sp. nov., two new members in the family Rhodospirillaceae isolated from the rhizosphere of Hypericum perforatum.</title>
        <authorList>
            <person name="Noviana Z."/>
        </authorList>
    </citation>
    <scope>NUCLEOTIDE SEQUENCE [LARGE SCALE GENOMIC DNA]</scope>
    <source>
        <strain evidence="2 3">R5913</strain>
    </source>
</reference>
<name>A0A5J6MMB6_9PROT</name>
<evidence type="ECO:0000313" key="3">
    <source>
        <dbReference type="Proteomes" id="UP000326202"/>
    </source>
</evidence>
<gene>
    <name evidence="2" type="ORF">FRZ44_39210</name>
</gene>
<dbReference type="Proteomes" id="UP000326202">
    <property type="component" value="Chromosome"/>
</dbReference>
<organism evidence="2 3">
    <name type="scientific">Hypericibacter terrae</name>
    <dbReference type="NCBI Taxonomy" id="2602015"/>
    <lineage>
        <taxon>Bacteria</taxon>
        <taxon>Pseudomonadati</taxon>
        <taxon>Pseudomonadota</taxon>
        <taxon>Alphaproteobacteria</taxon>
        <taxon>Rhodospirillales</taxon>
        <taxon>Dongiaceae</taxon>
        <taxon>Hypericibacter</taxon>
    </lineage>
</organism>
<dbReference type="EMBL" id="CP042906">
    <property type="protein sequence ID" value="QEX18614.1"/>
    <property type="molecule type" value="Genomic_DNA"/>
</dbReference>
<feature type="region of interest" description="Disordered" evidence="1">
    <location>
        <begin position="33"/>
        <end position="52"/>
    </location>
</feature>
<protein>
    <submittedName>
        <fullName evidence="2">Uncharacterized protein</fullName>
    </submittedName>
</protein>
<accession>A0A5J6MMB6</accession>
<evidence type="ECO:0000256" key="1">
    <source>
        <dbReference type="SAM" id="MobiDB-lite"/>
    </source>
</evidence>
<feature type="compositionally biased region" description="Basic residues" evidence="1">
    <location>
        <begin position="41"/>
        <end position="52"/>
    </location>
</feature>
<dbReference type="AlphaFoldDB" id="A0A5J6MMB6"/>
<evidence type="ECO:0000313" key="2">
    <source>
        <dbReference type="EMBL" id="QEX18614.1"/>
    </source>
</evidence>
<proteinExistence type="predicted"/>
<dbReference type="KEGG" id="htq:FRZ44_39210"/>